<comment type="function">
    <text evidence="1">Involved in the transposition of the insertion sequence.</text>
</comment>
<dbReference type="Pfam" id="PF13276">
    <property type="entry name" value="HTH_21"/>
    <property type="match status" value="1"/>
</dbReference>
<name>A0A0M0H6L0_ANEMI</name>
<reference evidence="3 4" key="1">
    <citation type="submission" date="2015-07" db="EMBL/GenBank/DDBJ databases">
        <title>Fjat-14205 dsm 2895.</title>
        <authorList>
            <person name="Liu B."/>
            <person name="Wang J."/>
            <person name="Zhu Y."/>
            <person name="Liu G."/>
            <person name="Chen Q."/>
            <person name="Chen Z."/>
            <person name="Lan J."/>
            <person name="Che J."/>
            <person name="Ge C."/>
            <person name="Shi H."/>
            <person name="Pan Z."/>
            <person name="Liu X."/>
        </authorList>
    </citation>
    <scope>NUCLEOTIDE SEQUENCE [LARGE SCALE GENOMIC DNA]</scope>
    <source>
        <strain evidence="3 4">DSM 2895</strain>
    </source>
</reference>
<dbReference type="Proteomes" id="UP000037269">
    <property type="component" value="Unassembled WGS sequence"/>
</dbReference>
<dbReference type="Gene3D" id="3.30.420.10">
    <property type="entry name" value="Ribonuclease H-like superfamily/Ribonuclease H"/>
    <property type="match status" value="1"/>
</dbReference>
<dbReference type="Pfam" id="PF00665">
    <property type="entry name" value="rve"/>
    <property type="match status" value="1"/>
</dbReference>
<dbReference type="EMBL" id="LGUG01000004">
    <property type="protein sequence ID" value="KON97713.1"/>
    <property type="molecule type" value="Genomic_DNA"/>
</dbReference>
<dbReference type="GO" id="GO:0003676">
    <property type="term" value="F:nucleic acid binding"/>
    <property type="evidence" value="ECO:0007669"/>
    <property type="project" value="InterPro"/>
</dbReference>
<accession>A0A0M0H6L0</accession>
<dbReference type="PANTHER" id="PTHR46889:SF4">
    <property type="entry name" value="TRANSPOSASE INSO FOR INSERTION SEQUENCE ELEMENT IS911B-RELATED"/>
    <property type="match status" value="1"/>
</dbReference>
<dbReference type="InterPro" id="IPR036397">
    <property type="entry name" value="RNaseH_sf"/>
</dbReference>
<dbReference type="InterPro" id="IPR001584">
    <property type="entry name" value="Integrase_cat-core"/>
</dbReference>
<keyword evidence="4" id="KW-1185">Reference proteome</keyword>
<feature type="domain" description="Integrase catalytic" evidence="2">
    <location>
        <begin position="113"/>
        <end position="292"/>
    </location>
</feature>
<dbReference type="InterPro" id="IPR048020">
    <property type="entry name" value="Transpos_IS3"/>
</dbReference>
<dbReference type="InterPro" id="IPR025948">
    <property type="entry name" value="HTH-like_dom"/>
</dbReference>
<dbReference type="RefSeq" id="WP_053432756.1">
    <property type="nucleotide sequence ID" value="NZ_LGUG01000004.1"/>
</dbReference>
<evidence type="ECO:0000259" key="2">
    <source>
        <dbReference type="PROSITE" id="PS50994"/>
    </source>
</evidence>
<dbReference type="PATRIC" id="fig|47500.9.peg.6175"/>
<evidence type="ECO:0000313" key="4">
    <source>
        <dbReference type="Proteomes" id="UP000037269"/>
    </source>
</evidence>
<protein>
    <submittedName>
        <fullName evidence="3">Integrase</fullName>
    </submittedName>
</protein>
<evidence type="ECO:0000256" key="1">
    <source>
        <dbReference type="ARBA" id="ARBA00002286"/>
    </source>
</evidence>
<dbReference type="GO" id="GO:0015074">
    <property type="term" value="P:DNA integration"/>
    <property type="evidence" value="ECO:0007669"/>
    <property type="project" value="InterPro"/>
</dbReference>
<dbReference type="NCBIfam" id="NF033516">
    <property type="entry name" value="transpos_IS3"/>
    <property type="match status" value="1"/>
</dbReference>
<dbReference type="PROSITE" id="PS50994">
    <property type="entry name" value="INTEGRASE"/>
    <property type="match status" value="1"/>
</dbReference>
<gene>
    <name evidence="3" type="ORF">AF333_22020</name>
</gene>
<dbReference type="SUPFAM" id="SSF53098">
    <property type="entry name" value="Ribonuclease H-like"/>
    <property type="match status" value="1"/>
</dbReference>
<organism evidence="3 4">
    <name type="scientific">Aneurinibacillus migulanus</name>
    <name type="common">Bacillus migulanus</name>
    <dbReference type="NCBI Taxonomy" id="47500"/>
    <lineage>
        <taxon>Bacteria</taxon>
        <taxon>Bacillati</taxon>
        <taxon>Bacillota</taxon>
        <taxon>Bacilli</taxon>
        <taxon>Bacillales</taxon>
        <taxon>Paenibacillaceae</taxon>
        <taxon>Aneurinibacillus group</taxon>
        <taxon>Aneurinibacillus</taxon>
    </lineage>
</organism>
<sequence length="303" mass="35861">MRQGYPKRLVLRFARTPRSTYYYHKKQEGQPVEPVKNEGRQAPGYSVRQDGTKISDEQIKEWLMEALSGDGYAYGYRKLTVLLRRDHGLVINKKKVYRLCKELDILRPQRRKKATYPRKLARNRVITDSHQLFETDIKYGYIAGEDCFFFIQSCMDVYDRSIVAYHIGLRCEAKDVVRTLQQALFKRQLFDKEDKPVLRSDNGPQFISHAFKEACESFGITHERIPPSTPNMNAHIESFHRILEEDCLSRYEFESYKQAYETVVEFMTFYNERRIHSSIKDLAPNEFYKLNQENAIKIKEVRV</sequence>
<dbReference type="AlphaFoldDB" id="A0A0M0H6L0"/>
<dbReference type="STRING" id="47500.AF333_22020"/>
<dbReference type="InterPro" id="IPR012337">
    <property type="entry name" value="RNaseH-like_sf"/>
</dbReference>
<dbReference type="GeneID" id="42307818"/>
<comment type="caution">
    <text evidence="3">The sequence shown here is derived from an EMBL/GenBank/DDBJ whole genome shotgun (WGS) entry which is preliminary data.</text>
</comment>
<evidence type="ECO:0000313" key="3">
    <source>
        <dbReference type="EMBL" id="KON97713.1"/>
    </source>
</evidence>
<proteinExistence type="predicted"/>
<dbReference type="Pfam" id="PF13333">
    <property type="entry name" value="rve_2"/>
    <property type="match status" value="1"/>
</dbReference>
<dbReference type="PANTHER" id="PTHR46889">
    <property type="entry name" value="TRANSPOSASE INSF FOR INSERTION SEQUENCE IS3B-RELATED"/>
    <property type="match status" value="1"/>
</dbReference>
<dbReference type="InterPro" id="IPR050900">
    <property type="entry name" value="Transposase_IS3/IS150/IS904"/>
</dbReference>